<keyword evidence="3 13" id="KW-0813">Transport</keyword>
<dbReference type="SUPFAM" id="SSF53850">
    <property type="entry name" value="Periplasmic binding protein-like II"/>
    <property type="match status" value="1"/>
</dbReference>
<evidence type="ECO:0000256" key="15">
    <source>
        <dbReference type="SAM" id="Phobius"/>
    </source>
</evidence>
<dbReference type="Gene3D" id="3.40.190.10">
    <property type="entry name" value="Periplasmic binding protein-like II"/>
    <property type="match status" value="2"/>
</dbReference>
<organism evidence="17 18">
    <name type="scientific">Heracleum sosnowskyi</name>
    <dbReference type="NCBI Taxonomy" id="360622"/>
    <lineage>
        <taxon>Eukaryota</taxon>
        <taxon>Viridiplantae</taxon>
        <taxon>Streptophyta</taxon>
        <taxon>Embryophyta</taxon>
        <taxon>Tracheophyta</taxon>
        <taxon>Spermatophyta</taxon>
        <taxon>Magnoliopsida</taxon>
        <taxon>eudicotyledons</taxon>
        <taxon>Gunneridae</taxon>
        <taxon>Pentapetalae</taxon>
        <taxon>asterids</taxon>
        <taxon>campanulids</taxon>
        <taxon>Apiales</taxon>
        <taxon>Apiaceae</taxon>
        <taxon>Apioideae</taxon>
        <taxon>apioid superclade</taxon>
        <taxon>Tordylieae</taxon>
        <taxon>Tordyliinae</taxon>
        <taxon>Heracleum</taxon>
    </lineage>
</organism>
<evidence type="ECO:0000256" key="8">
    <source>
        <dbReference type="ARBA" id="ARBA00023136"/>
    </source>
</evidence>
<evidence type="ECO:0000256" key="12">
    <source>
        <dbReference type="ARBA" id="ARBA00023303"/>
    </source>
</evidence>
<reference evidence="17" key="1">
    <citation type="submission" date="2023-02" db="EMBL/GenBank/DDBJ databases">
        <title>Genome of toxic invasive species Heracleum sosnowskyi carries increased number of genes despite the absence of recent whole-genome duplications.</title>
        <authorList>
            <person name="Schelkunov M."/>
            <person name="Shtratnikova V."/>
            <person name="Makarenko M."/>
            <person name="Klepikova A."/>
            <person name="Omelchenko D."/>
            <person name="Novikova G."/>
            <person name="Obukhova E."/>
            <person name="Bogdanov V."/>
            <person name="Penin A."/>
            <person name="Logacheva M."/>
        </authorList>
    </citation>
    <scope>NUCLEOTIDE SEQUENCE</scope>
    <source>
        <strain evidence="17">Hsosn_3</strain>
        <tissue evidence="17">Leaf</tissue>
    </source>
</reference>
<evidence type="ECO:0000256" key="7">
    <source>
        <dbReference type="ARBA" id="ARBA00023065"/>
    </source>
</evidence>
<evidence type="ECO:0000313" key="18">
    <source>
        <dbReference type="Proteomes" id="UP001237642"/>
    </source>
</evidence>
<evidence type="ECO:0000256" key="11">
    <source>
        <dbReference type="ARBA" id="ARBA00023286"/>
    </source>
</evidence>
<keyword evidence="18" id="KW-1185">Reference proteome</keyword>
<dbReference type="SMART" id="SM00079">
    <property type="entry name" value="PBPe"/>
    <property type="match status" value="1"/>
</dbReference>
<feature type="transmembrane region" description="Helical" evidence="15">
    <location>
        <begin position="785"/>
        <end position="806"/>
    </location>
</feature>
<evidence type="ECO:0000259" key="16">
    <source>
        <dbReference type="SMART" id="SM00079"/>
    </source>
</evidence>
<sequence>MAVKVGLILDFNSSTGFVASSCISMAISDFYSANAHYTTRLALHPKNANDVLSAASAALELINEDQVDAIIGPQNSKEAIFVAEIGGKSQVPIISFSVTSSTLWPSRNPYFIQTTLPDSSQLECITSLVKQLGWHAVVVIYQDETDRESSTGFIPSLTDAFQKASIQLSYVIAISSSANESHIRQELGNLWRMQTRVFLVHVTSSDLASRLFSLANEVGIMNKKTAWIVTDALSNTLSSLDATTIETMEGVLGVRPYVPKSKNLENFKTKWKENNNINMFCLRAYDTVWALATSVEKLKFPQVKRSREDSNASSAAITNLRVSERGWGLVKNILETRFLGLSGEFKLKDGQLETPVLEIINVVGDGDRIVGYWTPRSGFSRKKVRATEEDQGEVYSKTVEDVLKPIIWPGDSTTKPNGWDVPGMGLKLRVGVPRKTGFREFVNVTEVGDDKKQIVTGFCIDVFQAALDLLPFKLEPEFIPLEHDSNGTYKDLVDRLTRTKPPLDALVGDITIRADRERDVDFSLPYLESGVVMVVRVEPDRLKNMWIFLKPLSWDLWLTTVLAAIFIGLVLRMLERRVNPQRQLGMLFLFPLAALAFPERSMVGNKWAKFVLVVWLFMAYIIMQSYTANLSSILTVSQLRPSADNPVCAGYQEYSFVGDMLKNMNIKRRNYSSMQEYDRALSLGCKNGGVDVIFDEIPYVKLFLHKYGSKYQTISSKMDCAAATSSTGGFGFAFPSGSPLSKPISKAILDIMEEGKIQQIEKRYFGVGYTFQYHAEDISREGPSLTAYSFAGLFTITAFLTLLALVCSEISFVISRYRNLNANISRVQSLKMTDDVPTEENDQRDSKEEVEILGQEETNDEQEQVQAVQPTNIHIDHGGE</sequence>
<keyword evidence="6 15" id="KW-1133">Transmembrane helix</keyword>
<comment type="caution">
    <text evidence="17">The sequence shown here is derived from an EMBL/GenBank/DDBJ whole genome shotgun (WGS) entry which is preliminary data.</text>
</comment>
<dbReference type="Pfam" id="PF10613">
    <property type="entry name" value="Lig_chan-Glu_bd"/>
    <property type="match status" value="1"/>
</dbReference>
<proteinExistence type="inferred from homology"/>
<dbReference type="FunFam" id="3.40.190.10:FF:000054">
    <property type="entry name" value="Glutamate receptor"/>
    <property type="match status" value="1"/>
</dbReference>
<dbReference type="InterPro" id="IPR028082">
    <property type="entry name" value="Peripla_BP_I"/>
</dbReference>
<feature type="region of interest" description="Disordered" evidence="14">
    <location>
        <begin position="833"/>
        <end position="880"/>
    </location>
</feature>
<feature type="transmembrane region" description="Helical" evidence="15">
    <location>
        <begin position="554"/>
        <end position="572"/>
    </location>
</feature>
<evidence type="ECO:0000256" key="2">
    <source>
        <dbReference type="ARBA" id="ARBA00008685"/>
    </source>
</evidence>
<dbReference type="InterPro" id="IPR015683">
    <property type="entry name" value="Ionotropic_Glu_rcpt"/>
</dbReference>
<keyword evidence="10" id="KW-0325">Glycoprotein</keyword>
<dbReference type="InterPro" id="IPR044440">
    <property type="entry name" value="GABAb_receptor_plant_PBP1"/>
</dbReference>
<evidence type="ECO:0000313" key="17">
    <source>
        <dbReference type="EMBL" id="KAK1399849.1"/>
    </source>
</evidence>
<keyword evidence="12 13" id="KW-0407">Ion channel</keyword>
<dbReference type="Gene3D" id="1.10.287.70">
    <property type="match status" value="1"/>
</dbReference>
<dbReference type="Proteomes" id="UP001237642">
    <property type="component" value="Unassembled WGS sequence"/>
</dbReference>
<feature type="domain" description="Ionotropic glutamate receptor C-terminal" evidence="16">
    <location>
        <begin position="429"/>
        <end position="767"/>
    </location>
</feature>
<dbReference type="InterPro" id="IPR001320">
    <property type="entry name" value="Iontro_rcpt_C"/>
</dbReference>
<evidence type="ECO:0000256" key="10">
    <source>
        <dbReference type="ARBA" id="ARBA00023180"/>
    </source>
</evidence>
<dbReference type="GO" id="GO:0016020">
    <property type="term" value="C:membrane"/>
    <property type="evidence" value="ECO:0007669"/>
    <property type="project" value="UniProtKB-SubCell"/>
</dbReference>
<reference evidence="17" key="2">
    <citation type="submission" date="2023-05" db="EMBL/GenBank/DDBJ databases">
        <authorList>
            <person name="Schelkunov M.I."/>
        </authorList>
    </citation>
    <scope>NUCLEOTIDE SEQUENCE</scope>
    <source>
        <strain evidence="17">Hsosn_3</strain>
        <tissue evidence="17">Leaf</tissue>
    </source>
</reference>
<dbReference type="CDD" id="cd13686">
    <property type="entry name" value="GluR_Plant"/>
    <property type="match status" value="1"/>
</dbReference>
<keyword evidence="5" id="KW-0732">Signal</keyword>
<gene>
    <name evidence="17" type="ORF">POM88_009712</name>
</gene>
<keyword evidence="9 13" id="KW-0675">Receptor</keyword>
<dbReference type="EMBL" id="JAUIZM010000002">
    <property type="protein sequence ID" value="KAK1399849.1"/>
    <property type="molecule type" value="Genomic_DNA"/>
</dbReference>
<comment type="function">
    <text evidence="13">Glutamate-gated receptor that probably acts as non-selective cation channel.</text>
</comment>
<evidence type="ECO:0000256" key="5">
    <source>
        <dbReference type="ARBA" id="ARBA00022729"/>
    </source>
</evidence>
<evidence type="ECO:0000256" key="6">
    <source>
        <dbReference type="ARBA" id="ARBA00022989"/>
    </source>
</evidence>
<evidence type="ECO:0000256" key="14">
    <source>
        <dbReference type="SAM" id="MobiDB-lite"/>
    </source>
</evidence>
<dbReference type="FunFam" id="3.40.50.2300:FF:000188">
    <property type="entry name" value="Glutamate receptor"/>
    <property type="match status" value="1"/>
</dbReference>
<dbReference type="AlphaFoldDB" id="A0AAD8J996"/>
<evidence type="ECO:0000256" key="4">
    <source>
        <dbReference type="ARBA" id="ARBA00022692"/>
    </source>
</evidence>
<comment type="similarity">
    <text evidence="2 13">Belongs to the glutamate-gated ion channel (TC 1.A.10.1) family.</text>
</comment>
<feature type="transmembrane region" description="Helical" evidence="15">
    <location>
        <begin position="607"/>
        <end position="623"/>
    </location>
</feature>
<keyword evidence="4 15" id="KW-0812">Transmembrane</keyword>
<dbReference type="CDD" id="cd19990">
    <property type="entry name" value="PBP1_GABAb_receptor_plant"/>
    <property type="match status" value="1"/>
</dbReference>
<accession>A0AAD8J996</accession>
<comment type="subcellular location">
    <subcellularLocation>
        <location evidence="1">Membrane</location>
        <topology evidence="1">Multi-pass membrane protein</topology>
    </subcellularLocation>
</comment>
<evidence type="ECO:0000256" key="13">
    <source>
        <dbReference type="PIRNR" id="PIRNR037090"/>
    </source>
</evidence>
<dbReference type="InterPro" id="IPR019594">
    <property type="entry name" value="Glu/Gly-bd"/>
</dbReference>
<dbReference type="Pfam" id="PF00060">
    <property type="entry name" value="Lig_chan"/>
    <property type="match status" value="1"/>
</dbReference>
<dbReference type="InterPro" id="IPR001828">
    <property type="entry name" value="ANF_lig-bd_rcpt"/>
</dbReference>
<dbReference type="SUPFAM" id="SSF53822">
    <property type="entry name" value="Periplasmic binding protein-like I"/>
    <property type="match status" value="1"/>
</dbReference>
<evidence type="ECO:0000256" key="9">
    <source>
        <dbReference type="ARBA" id="ARBA00023170"/>
    </source>
</evidence>
<evidence type="ECO:0000256" key="3">
    <source>
        <dbReference type="ARBA" id="ARBA00022448"/>
    </source>
</evidence>
<dbReference type="PIRSF" id="PIRSF037090">
    <property type="entry name" value="Iontro_Glu-like_rcpt_pln"/>
    <property type="match status" value="1"/>
</dbReference>
<dbReference type="Gene3D" id="3.40.50.2300">
    <property type="match status" value="2"/>
</dbReference>
<dbReference type="GO" id="GO:0015276">
    <property type="term" value="F:ligand-gated monoatomic ion channel activity"/>
    <property type="evidence" value="ECO:0007669"/>
    <property type="project" value="InterPro"/>
</dbReference>
<name>A0AAD8J996_9APIA</name>
<dbReference type="PROSITE" id="PS51257">
    <property type="entry name" value="PROKAR_LIPOPROTEIN"/>
    <property type="match status" value="1"/>
</dbReference>
<dbReference type="PANTHER" id="PTHR34836">
    <property type="entry name" value="OS06G0188250 PROTEIN"/>
    <property type="match status" value="1"/>
</dbReference>
<keyword evidence="7 13" id="KW-0406">Ion transport</keyword>
<dbReference type="Pfam" id="PF01094">
    <property type="entry name" value="ANF_receptor"/>
    <property type="match status" value="1"/>
</dbReference>
<feature type="compositionally biased region" description="Basic and acidic residues" evidence="14">
    <location>
        <begin position="841"/>
        <end position="850"/>
    </location>
</feature>
<keyword evidence="11 13" id="KW-1071">Ligand-gated ion channel</keyword>
<dbReference type="PANTHER" id="PTHR34836:SF7">
    <property type="entry name" value="RECEPTOR LIGAND BINDING REGION DOMAIN-CONTAINING PROTEIN"/>
    <property type="match status" value="1"/>
</dbReference>
<dbReference type="InterPro" id="IPR017103">
    <property type="entry name" value="Iontropic_Glu_rcpt_pln"/>
</dbReference>
<protein>
    <recommendedName>
        <fullName evidence="13">Glutamate receptor</fullName>
    </recommendedName>
</protein>
<keyword evidence="8 13" id="KW-0472">Membrane</keyword>
<evidence type="ECO:0000256" key="1">
    <source>
        <dbReference type="ARBA" id="ARBA00004141"/>
    </source>
</evidence>